<dbReference type="PANTHER" id="PTHR45527:SF1">
    <property type="entry name" value="FATTY ACID SYNTHASE"/>
    <property type="match status" value="1"/>
</dbReference>
<dbReference type="GO" id="GO:0005737">
    <property type="term" value="C:cytoplasm"/>
    <property type="evidence" value="ECO:0007669"/>
    <property type="project" value="TreeGrafter"/>
</dbReference>
<dbReference type="GO" id="GO:0044550">
    <property type="term" value="P:secondary metabolite biosynthetic process"/>
    <property type="evidence" value="ECO:0007669"/>
    <property type="project" value="TreeGrafter"/>
</dbReference>
<protein>
    <recommendedName>
        <fullName evidence="1">Condensation domain-containing protein</fullName>
    </recommendedName>
</protein>
<evidence type="ECO:0000259" key="1">
    <source>
        <dbReference type="Pfam" id="PF00668"/>
    </source>
</evidence>
<dbReference type="AlphaFoldDB" id="A0A4R0IT71"/>
<accession>A0A4R0IT71</accession>
<dbReference type="InterPro" id="IPR001242">
    <property type="entry name" value="Condensation_dom"/>
</dbReference>
<dbReference type="EMBL" id="SJKC01000003">
    <property type="protein sequence ID" value="TCC36287.1"/>
    <property type="molecule type" value="Genomic_DNA"/>
</dbReference>
<dbReference type="PANTHER" id="PTHR45527">
    <property type="entry name" value="NONRIBOSOMAL PEPTIDE SYNTHETASE"/>
    <property type="match status" value="1"/>
</dbReference>
<dbReference type="Proteomes" id="UP000294225">
    <property type="component" value="Unassembled WGS sequence"/>
</dbReference>
<dbReference type="InterPro" id="IPR023213">
    <property type="entry name" value="CAT-like_dom_sf"/>
</dbReference>
<evidence type="ECO:0000313" key="2">
    <source>
        <dbReference type="EMBL" id="TCC36287.1"/>
    </source>
</evidence>
<evidence type="ECO:0000313" key="3">
    <source>
        <dbReference type="Proteomes" id="UP000294225"/>
    </source>
</evidence>
<dbReference type="GO" id="GO:0003824">
    <property type="term" value="F:catalytic activity"/>
    <property type="evidence" value="ECO:0007669"/>
    <property type="project" value="InterPro"/>
</dbReference>
<dbReference type="GO" id="GO:0043041">
    <property type="term" value="P:amino acid activation for nonribosomal peptide biosynthetic process"/>
    <property type="evidence" value="ECO:0007669"/>
    <property type="project" value="TreeGrafter"/>
</dbReference>
<comment type="caution">
    <text evidence="2">The sequence shown here is derived from an EMBL/GenBank/DDBJ whole genome shotgun (WGS) entry which is preliminary data.</text>
</comment>
<feature type="domain" description="Condensation" evidence="1">
    <location>
        <begin position="23"/>
        <end position="353"/>
    </location>
</feature>
<dbReference type="Gene3D" id="3.30.559.10">
    <property type="entry name" value="Chloramphenicol acetyltransferase-like domain"/>
    <property type="match status" value="1"/>
</dbReference>
<dbReference type="GO" id="GO:0008610">
    <property type="term" value="P:lipid biosynthetic process"/>
    <property type="evidence" value="ECO:0007669"/>
    <property type="project" value="UniProtKB-ARBA"/>
</dbReference>
<dbReference type="Gene3D" id="3.30.559.30">
    <property type="entry name" value="Nonribosomal peptide synthetase, condensation domain"/>
    <property type="match status" value="1"/>
</dbReference>
<dbReference type="GO" id="GO:0031177">
    <property type="term" value="F:phosphopantetheine binding"/>
    <property type="evidence" value="ECO:0007669"/>
    <property type="project" value="TreeGrafter"/>
</dbReference>
<dbReference type="Pfam" id="PF00668">
    <property type="entry name" value="Condensation"/>
    <property type="match status" value="1"/>
</dbReference>
<sequence length="469" mass="51240">MHSQRTSEDGVKMMAGSTWRDITAPASPAQRKFWEVHQLDPATNADNLLAVLSVPDGVTRRGVGAAVSQLTRRHEVLRTRFVLTGDDLLQVVEVAADRMVDEVTLDGTPQHVAAAAGETELLRSTMDESFDLGRAPILRVVLVSFTRSVERFVLVVTNHSIIDGWSFGIVQHELSELLEAEQQGARKDLGPVKQFRKVVAERSLENPVIAKQHDYWVEKLAGVRPELSLPTARNKADVHREALRDVPIELRSHSWNDVMYQARRTTGASPTMLYIAVLAASLAEFSVGEVVIGNVYCNRSTEPDRGVVGLLFNVLPLRISLAGVSTIRDLIGRVRAVSLEGYAYGEVPMEEVALSLGFGRAVVGGGSPLWEVAVNVIPQRNAGPATQLPPAFVRWLWSIRDSPVMECWDGRVLEMIALAGHQPGLGGGVIRYNSEVLAAAPAALVATRIARLMLRLPTILDEPLSSEVT</sequence>
<name>A0A4R0IT71_9ACTN</name>
<gene>
    <name evidence="2" type="ORF">E0H92_26915</name>
</gene>
<reference evidence="2 3" key="1">
    <citation type="submission" date="2019-02" db="EMBL/GenBank/DDBJ databases">
        <title>Kribbella capetownensis sp. nov. and Kribbella speibonae sp. nov., isolated from soil.</title>
        <authorList>
            <person name="Curtis S.M."/>
            <person name="Norton I."/>
            <person name="Everest G.J."/>
            <person name="Meyers P.R."/>
        </authorList>
    </citation>
    <scope>NUCLEOTIDE SEQUENCE [LARGE SCALE GENOMIC DNA]</scope>
    <source>
        <strain evidence="2 3">YM55</strain>
    </source>
</reference>
<dbReference type="SUPFAM" id="SSF52777">
    <property type="entry name" value="CoA-dependent acyltransferases"/>
    <property type="match status" value="2"/>
</dbReference>
<proteinExistence type="predicted"/>
<organism evidence="2 3">
    <name type="scientific">Kribbella speibonae</name>
    <dbReference type="NCBI Taxonomy" id="1572660"/>
    <lineage>
        <taxon>Bacteria</taxon>
        <taxon>Bacillati</taxon>
        <taxon>Actinomycetota</taxon>
        <taxon>Actinomycetes</taxon>
        <taxon>Propionibacteriales</taxon>
        <taxon>Kribbellaceae</taxon>
        <taxon>Kribbella</taxon>
    </lineage>
</organism>